<keyword evidence="7" id="KW-0137">Centromere</keyword>
<comment type="caution">
    <text evidence="9">The sequence shown here is derived from an EMBL/GenBank/DDBJ whole genome shotgun (WGS) entry which is preliminary data.</text>
</comment>
<dbReference type="EMBL" id="WNYA01000001">
    <property type="protein sequence ID" value="KAG8598758.1"/>
    <property type="molecule type" value="Genomic_DNA"/>
</dbReference>
<reference evidence="9" key="1">
    <citation type="thesis" date="2020" institute="ProQuest LLC" country="789 East Eisenhower Parkway, Ann Arbor, MI, USA">
        <title>Comparative Genomics and Chromosome Evolution.</title>
        <authorList>
            <person name="Mudd A.B."/>
        </authorList>
    </citation>
    <scope>NUCLEOTIDE SEQUENCE</scope>
    <source>
        <strain evidence="9">237g6f4</strain>
        <tissue evidence="9">Blood</tissue>
    </source>
</reference>
<dbReference type="PANTHER" id="PTHR14401">
    <property type="entry name" value="CENTROMERE PROTEIN K"/>
    <property type="match status" value="1"/>
</dbReference>
<evidence type="ECO:0000313" key="10">
    <source>
        <dbReference type="Proteomes" id="UP000824782"/>
    </source>
</evidence>
<comment type="similarity">
    <text evidence="3">Belongs to the CENP-K/MCM22 family.</text>
</comment>
<keyword evidence="10" id="KW-1185">Reference proteome</keyword>
<organism evidence="9 10">
    <name type="scientific">Engystomops pustulosus</name>
    <name type="common">Tungara frog</name>
    <name type="synonym">Physalaemus pustulosus</name>
    <dbReference type="NCBI Taxonomy" id="76066"/>
    <lineage>
        <taxon>Eukaryota</taxon>
        <taxon>Metazoa</taxon>
        <taxon>Chordata</taxon>
        <taxon>Craniata</taxon>
        <taxon>Vertebrata</taxon>
        <taxon>Euteleostomi</taxon>
        <taxon>Amphibia</taxon>
        <taxon>Batrachia</taxon>
        <taxon>Anura</taxon>
        <taxon>Neobatrachia</taxon>
        <taxon>Hyloidea</taxon>
        <taxon>Leptodactylidae</taxon>
        <taxon>Leiuperinae</taxon>
        <taxon>Engystomops</taxon>
    </lineage>
</organism>
<keyword evidence="6" id="KW-0539">Nucleus</keyword>
<accession>A0AAV7DNK3</accession>
<protein>
    <recommendedName>
        <fullName evidence="11">Centromere protein K</fullName>
    </recommendedName>
</protein>
<name>A0AAV7DNK3_ENGPU</name>
<gene>
    <name evidence="9" type="ORF">GDO81_002728</name>
</gene>
<evidence type="ECO:0000256" key="4">
    <source>
        <dbReference type="ARBA" id="ARBA00022454"/>
    </source>
</evidence>
<dbReference type="AlphaFoldDB" id="A0AAV7DNK3"/>
<evidence type="ECO:0000256" key="3">
    <source>
        <dbReference type="ARBA" id="ARBA00005795"/>
    </source>
</evidence>
<evidence type="ECO:0000256" key="2">
    <source>
        <dbReference type="ARBA" id="ARBA00004584"/>
    </source>
</evidence>
<dbReference type="Pfam" id="PF11802">
    <property type="entry name" value="CENP-K"/>
    <property type="match status" value="1"/>
</dbReference>
<dbReference type="GO" id="GO:0000070">
    <property type="term" value="P:mitotic sister chromatid segregation"/>
    <property type="evidence" value="ECO:0007669"/>
    <property type="project" value="TreeGrafter"/>
</dbReference>
<dbReference type="PANTHER" id="PTHR14401:SF6">
    <property type="entry name" value="CENTROMERE PROTEIN K"/>
    <property type="match status" value="1"/>
</dbReference>
<evidence type="ECO:0000256" key="6">
    <source>
        <dbReference type="ARBA" id="ARBA00023242"/>
    </source>
</evidence>
<comment type="subcellular location">
    <subcellularLocation>
        <location evidence="2">Chromosome</location>
        <location evidence="2">Centromere</location>
    </subcellularLocation>
    <subcellularLocation>
        <location evidence="1">Nucleus</location>
    </subcellularLocation>
</comment>
<proteinExistence type="inferred from homology"/>
<feature type="coiled-coil region" evidence="8">
    <location>
        <begin position="113"/>
        <end position="163"/>
    </location>
</feature>
<dbReference type="GO" id="GO:0051382">
    <property type="term" value="P:kinetochore assembly"/>
    <property type="evidence" value="ECO:0007669"/>
    <property type="project" value="InterPro"/>
</dbReference>
<evidence type="ECO:0008006" key="11">
    <source>
        <dbReference type="Google" id="ProtNLM"/>
    </source>
</evidence>
<dbReference type="Proteomes" id="UP000824782">
    <property type="component" value="Unassembled WGS sequence"/>
</dbReference>
<dbReference type="InterPro" id="IPR020993">
    <property type="entry name" value="Centromere_CenpK"/>
</dbReference>
<evidence type="ECO:0000313" key="9">
    <source>
        <dbReference type="EMBL" id="KAG8598758.1"/>
    </source>
</evidence>
<keyword evidence="5 8" id="KW-0175">Coiled coil</keyword>
<keyword evidence="4" id="KW-0158">Chromosome</keyword>
<sequence>MSSYQHDLPPDLQTSSMQGSEELLQRCEEIWAQIGQCQNQIMVMEPEVLPDTDVQALTAKYGQWKEKSPRDVLLAAGKEELQNVDGELEMMLSTVRSENKKLKSDLEKEQGWLAEQEEVLEALKGKLQELKNQSENISQKSAFQELKNKLKKVKAYREELLSAFGEFLEEHFPLPEEHKNSIKKKKGVSEEPRVQWIRLHVILETLINQLMNTPNDPYILVQDEYWPPYIELLLRYGIALRHPADAKRIRLEAFHQ</sequence>
<evidence type="ECO:0000256" key="1">
    <source>
        <dbReference type="ARBA" id="ARBA00004123"/>
    </source>
</evidence>
<evidence type="ECO:0000256" key="7">
    <source>
        <dbReference type="ARBA" id="ARBA00023328"/>
    </source>
</evidence>
<evidence type="ECO:0000256" key="8">
    <source>
        <dbReference type="SAM" id="Coils"/>
    </source>
</evidence>
<dbReference type="GO" id="GO:0005634">
    <property type="term" value="C:nucleus"/>
    <property type="evidence" value="ECO:0007669"/>
    <property type="project" value="UniProtKB-SubCell"/>
</dbReference>
<dbReference type="GO" id="GO:0000775">
    <property type="term" value="C:chromosome, centromeric region"/>
    <property type="evidence" value="ECO:0007669"/>
    <property type="project" value="UniProtKB-SubCell"/>
</dbReference>
<evidence type="ECO:0000256" key="5">
    <source>
        <dbReference type="ARBA" id="ARBA00023054"/>
    </source>
</evidence>